<organism evidence="2 3">
    <name type="scientific">Panicum virgatum</name>
    <name type="common">Blackwell switchgrass</name>
    <dbReference type="NCBI Taxonomy" id="38727"/>
    <lineage>
        <taxon>Eukaryota</taxon>
        <taxon>Viridiplantae</taxon>
        <taxon>Streptophyta</taxon>
        <taxon>Embryophyta</taxon>
        <taxon>Tracheophyta</taxon>
        <taxon>Spermatophyta</taxon>
        <taxon>Magnoliopsida</taxon>
        <taxon>Liliopsida</taxon>
        <taxon>Poales</taxon>
        <taxon>Poaceae</taxon>
        <taxon>PACMAD clade</taxon>
        <taxon>Panicoideae</taxon>
        <taxon>Panicodae</taxon>
        <taxon>Paniceae</taxon>
        <taxon>Panicinae</taxon>
        <taxon>Panicum</taxon>
        <taxon>Panicum sect. Hiantes</taxon>
    </lineage>
</organism>
<keyword evidence="3" id="KW-1185">Reference proteome</keyword>
<proteinExistence type="predicted"/>
<name>A0A8T0Q0T0_PANVG</name>
<evidence type="ECO:0000313" key="3">
    <source>
        <dbReference type="Proteomes" id="UP000823388"/>
    </source>
</evidence>
<dbReference type="AlphaFoldDB" id="A0A8T0Q0T0"/>
<accession>A0A8T0Q0T0</accession>
<dbReference type="PANTHER" id="PTHR33065:SF88">
    <property type="entry name" value="OS11G0104220 PROTEIN"/>
    <property type="match status" value="1"/>
</dbReference>
<evidence type="ECO:0000313" key="2">
    <source>
        <dbReference type="EMBL" id="KAG2568497.1"/>
    </source>
</evidence>
<gene>
    <name evidence="2" type="ORF">PVAP13_7NG321600</name>
</gene>
<feature type="domain" description="DUF6598" evidence="1">
    <location>
        <begin position="4"/>
        <end position="81"/>
    </location>
</feature>
<dbReference type="EMBL" id="CM029050">
    <property type="protein sequence ID" value="KAG2568497.1"/>
    <property type="molecule type" value="Genomic_DNA"/>
</dbReference>
<dbReference type="Pfam" id="PF20241">
    <property type="entry name" value="DUF6598"/>
    <property type="match status" value="1"/>
</dbReference>
<dbReference type="PANTHER" id="PTHR33065">
    <property type="entry name" value="OS07G0486400 PROTEIN"/>
    <property type="match status" value="1"/>
</dbReference>
<comment type="caution">
    <text evidence="2">The sequence shown here is derived from an EMBL/GenBank/DDBJ whole genome shotgun (WGS) entry which is preliminary data.</text>
</comment>
<protein>
    <recommendedName>
        <fullName evidence="1">DUF6598 domain-containing protein</fullName>
    </recommendedName>
</protein>
<dbReference type="InterPro" id="IPR046533">
    <property type="entry name" value="DUF6598"/>
</dbReference>
<evidence type="ECO:0000259" key="1">
    <source>
        <dbReference type="Pfam" id="PF20241"/>
    </source>
</evidence>
<sequence>MGAQDSYLLLTGPSRAVVFIDPVAFEVQLKVKGQTECEDKILCLEVFQYSTVYSFAWGPFMIRKCFYSKRCTLEVKFAPLSVFQMLL</sequence>
<reference evidence="2" key="1">
    <citation type="submission" date="2020-05" db="EMBL/GenBank/DDBJ databases">
        <title>WGS assembly of Panicum virgatum.</title>
        <authorList>
            <person name="Lovell J.T."/>
            <person name="Jenkins J."/>
            <person name="Shu S."/>
            <person name="Juenger T.E."/>
            <person name="Schmutz J."/>
        </authorList>
    </citation>
    <scope>NUCLEOTIDE SEQUENCE</scope>
    <source>
        <strain evidence="2">AP13</strain>
    </source>
</reference>
<dbReference type="Proteomes" id="UP000823388">
    <property type="component" value="Chromosome 7N"/>
</dbReference>